<evidence type="ECO:0000313" key="3">
    <source>
        <dbReference type="Proteomes" id="UP000515663"/>
    </source>
</evidence>
<protein>
    <submittedName>
        <fullName evidence="2">VOC family protein</fullName>
    </submittedName>
</protein>
<dbReference type="Proteomes" id="UP000515663">
    <property type="component" value="Chromosome"/>
</dbReference>
<organism evidence="2 3">
    <name type="scientific">Gordonia jinghuaiqii</name>
    <dbReference type="NCBI Taxonomy" id="2758710"/>
    <lineage>
        <taxon>Bacteria</taxon>
        <taxon>Bacillati</taxon>
        <taxon>Actinomycetota</taxon>
        <taxon>Actinomycetes</taxon>
        <taxon>Mycobacteriales</taxon>
        <taxon>Gordoniaceae</taxon>
        <taxon>Gordonia</taxon>
    </lineage>
</organism>
<proteinExistence type="predicted"/>
<dbReference type="Gene3D" id="3.10.180.10">
    <property type="entry name" value="2,3-Dihydroxybiphenyl 1,2-Dioxygenase, domain 1"/>
    <property type="match status" value="1"/>
</dbReference>
<dbReference type="InterPro" id="IPR037523">
    <property type="entry name" value="VOC_core"/>
</dbReference>
<dbReference type="InterPro" id="IPR004360">
    <property type="entry name" value="Glyas_Fos-R_dOase_dom"/>
</dbReference>
<evidence type="ECO:0000259" key="1">
    <source>
        <dbReference type="PROSITE" id="PS51819"/>
    </source>
</evidence>
<dbReference type="SUPFAM" id="SSF54593">
    <property type="entry name" value="Glyoxalase/Bleomycin resistance protein/Dihydroxybiphenyl dioxygenase"/>
    <property type="match status" value="1"/>
</dbReference>
<name>A0A7D7LWT8_9ACTN</name>
<dbReference type="RefSeq" id="WP_219849658.1">
    <property type="nucleotide sequence ID" value="NZ_CP059491.1"/>
</dbReference>
<feature type="domain" description="VOC" evidence="1">
    <location>
        <begin position="4"/>
        <end position="116"/>
    </location>
</feature>
<dbReference type="PROSITE" id="PS51819">
    <property type="entry name" value="VOC"/>
    <property type="match status" value="1"/>
</dbReference>
<keyword evidence="3" id="KW-1185">Reference proteome</keyword>
<accession>A0A7D7LWT8</accession>
<gene>
    <name evidence="2" type="ORF">H1R19_17180</name>
</gene>
<sequence>MEVLASRVLLLSADPEGLQSFYRDQLGLPVHREYSGGVVFFAGNGLIEISSHMRSDATAPSSDAVLWLQVRDAEAVEKQFRDRGVTVTRGPRTEPWGLIEMHAADPDGRTLIVVEIPDDHPLRKDTR</sequence>
<dbReference type="Pfam" id="PF00903">
    <property type="entry name" value="Glyoxalase"/>
    <property type="match status" value="1"/>
</dbReference>
<dbReference type="KEGG" id="gji:H1R19_17180"/>
<reference evidence="3" key="1">
    <citation type="submission" date="2020-07" db="EMBL/GenBank/DDBJ databases">
        <title>novel species isolated from the respiratory tract of Marmot.</title>
        <authorList>
            <person name="Zhang G."/>
        </authorList>
    </citation>
    <scope>NUCLEOTIDE SEQUENCE [LARGE SCALE GENOMIC DNA]</scope>
    <source>
        <strain evidence="3">686</strain>
    </source>
</reference>
<evidence type="ECO:0000313" key="2">
    <source>
        <dbReference type="EMBL" id="QMT00614.1"/>
    </source>
</evidence>
<dbReference type="InterPro" id="IPR029068">
    <property type="entry name" value="Glyas_Bleomycin-R_OHBP_Dase"/>
</dbReference>
<dbReference type="EMBL" id="CP059491">
    <property type="protein sequence ID" value="QMT00614.1"/>
    <property type="molecule type" value="Genomic_DNA"/>
</dbReference>
<dbReference type="AlphaFoldDB" id="A0A7D7LWT8"/>